<dbReference type="EMBL" id="JAFEMO010000002">
    <property type="protein sequence ID" value="KAH7575861.1"/>
    <property type="molecule type" value="Genomic_DNA"/>
</dbReference>
<evidence type="ECO:0000313" key="4">
    <source>
        <dbReference type="Proteomes" id="UP000827721"/>
    </source>
</evidence>
<feature type="region of interest" description="Disordered" evidence="1">
    <location>
        <begin position="1"/>
        <end position="59"/>
    </location>
</feature>
<comment type="caution">
    <text evidence="3">The sequence shown here is derived from an EMBL/GenBank/DDBJ whole genome shotgun (WGS) entry which is preliminary data.</text>
</comment>
<keyword evidence="2" id="KW-0812">Transmembrane</keyword>
<name>A0ABQ8IH06_9ROSI</name>
<organism evidence="3 4">
    <name type="scientific">Xanthoceras sorbifolium</name>
    <dbReference type="NCBI Taxonomy" id="99658"/>
    <lineage>
        <taxon>Eukaryota</taxon>
        <taxon>Viridiplantae</taxon>
        <taxon>Streptophyta</taxon>
        <taxon>Embryophyta</taxon>
        <taxon>Tracheophyta</taxon>
        <taxon>Spermatophyta</taxon>
        <taxon>Magnoliopsida</taxon>
        <taxon>eudicotyledons</taxon>
        <taxon>Gunneridae</taxon>
        <taxon>Pentapetalae</taxon>
        <taxon>rosids</taxon>
        <taxon>malvids</taxon>
        <taxon>Sapindales</taxon>
        <taxon>Sapindaceae</taxon>
        <taxon>Xanthoceroideae</taxon>
        <taxon>Xanthoceras</taxon>
    </lineage>
</organism>
<feature type="transmembrane region" description="Helical" evidence="2">
    <location>
        <begin position="232"/>
        <end position="255"/>
    </location>
</feature>
<feature type="transmembrane region" description="Helical" evidence="2">
    <location>
        <begin position="261"/>
        <end position="280"/>
    </location>
</feature>
<evidence type="ECO:0000256" key="2">
    <source>
        <dbReference type="SAM" id="Phobius"/>
    </source>
</evidence>
<evidence type="ECO:0000256" key="1">
    <source>
        <dbReference type="SAM" id="MobiDB-lite"/>
    </source>
</evidence>
<protein>
    <submittedName>
        <fullName evidence="3">Uncharacterized protein</fullName>
    </submittedName>
</protein>
<accession>A0ABQ8IH06</accession>
<keyword evidence="2" id="KW-0472">Membrane</keyword>
<dbReference type="PANTHER" id="PTHR48473:SF1">
    <property type="entry name" value="TIR DOMAIN-CONTAINING PROTEIN"/>
    <property type="match status" value="1"/>
</dbReference>
<keyword evidence="2" id="KW-1133">Transmembrane helix</keyword>
<dbReference type="Proteomes" id="UP000827721">
    <property type="component" value="Unassembled WGS sequence"/>
</dbReference>
<feature type="compositionally biased region" description="Basic and acidic residues" evidence="1">
    <location>
        <begin position="38"/>
        <end position="48"/>
    </location>
</feature>
<gene>
    <name evidence="3" type="ORF">JRO89_XS02G0233600</name>
</gene>
<dbReference type="PANTHER" id="PTHR48473">
    <property type="entry name" value="TIR DOMAIN-CONTAINING PROTEIN"/>
    <property type="match status" value="1"/>
</dbReference>
<keyword evidence="4" id="KW-1185">Reference proteome</keyword>
<feature type="transmembrane region" description="Helical" evidence="2">
    <location>
        <begin position="177"/>
        <end position="198"/>
    </location>
</feature>
<reference evidence="3 4" key="1">
    <citation type="submission" date="2021-02" db="EMBL/GenBank/DDBJ databases">
        <title>Plant Genome Project.</title>
        <authorList>
            <person name="Zhang R.-G."/>
        </authorList>
    </citation>
    <scope>NUCLEOTIDE SEQUENCE [LARGE SCALE GENOMIC DNA]</scope>
    <source>
        <tissue evidence="3">Leaves</tissue>
    </source>
</reference>
<proteinExistence type="predicted"/>
<sequence length="288" mass="32687">MRPYKSWLQQENVDSIETHEKLSSPKRSVAYPTSNENGEQKSTDRVNDNENPWALPEEDDNINERDQNLLLCYQSMRSTGFSTRTGSAINKITNFIVEHKYDSLMMQKQQPLIDTSESGPENSYSINISEEAKGNGDDHDAPKIIITAERIFVVINFILEVPSAIFDQVSSVNKAEYALISMLMSFTAMLICIIELVYKGGVERVGWRWREKIPWFYYPSPSNRPFGGVTDIIGLLCAILQCIFAAIGYACYLAGMSDNPIKISVWPLIFALCLLCFKFSKNPHEKML</sequence>
<evidence type="ECO:0000313" key="3">
    <source>
        <dbReference type="EMBL" id="KAH7575861.1"/>
    </source>
</evidence>